<comment type="function">
    <text evidence="3">Required for maturation of urease via the functional incorporation of the urease nickel metallocenter.</text>
</comment>
<proteinExistence type="inferred from homology"/>
<keyword evidence="2 3" id="KW-0143">Chaperone</keyword>
<dbReference type="GO" id="GO:0005737">
    <property type="term" value="C:cytoplasm"/>
    <property type="evidence" value="ECO:0007669"/>
    <property type="project" value="UniProtKB-SubCell"/>
</dbReference>
<comment type="subunit">
    <text evidence="3">UreD, UreF and UreG form a complex that acts as a GTP-hydrolysis-dependent molecular chaperone, activating the urease apoprotein by helping to assemble the nickel containing metallocenter of UreC. The UreE protein probably delivers the nickel.</text>
</comment>
<dbReference type="RefSeq" id="WP_242650518.1">
    <property type="nucleotide sequence ID" value="NZ_FOIZ01000001.1"/>
</dbReference>
<dbReference type="Pfam" id="PF01774">
    <property type="entry name" value="UreD"/>
    <property type="match status" value="1"/>
</dbReference>
<feature type="compositionally biased region" description="Polar residues" evidence="4">
    <location>
        <begin position="1"/>
        <end position="26"/>
    </location>
</feature>
<evidence type="ECO:0000256" key="1">
    <source>
        <dbReference type="ARBA" id="ARBA00007177"/>
    </source>
</evidence>
<dbReference type="PANTHER" id="PTHR33643:SF1">
    <property type="entry name" value="UREASE ACCESSORY PROTEIN D"/>
    <property type="match status" value="1"/>
</dbReference>
<dbReference type="EMBL" id="FOIZ01000001">
    <property type="protein sequence ID" value="SEW26869.1"/>
    <property type="molecule type" value="Genomic_DNA"/>
</dbReference>
<keyword evidence="6" id="KW-1185">Reference proteome</keyword>
<comment type="similarity">
    <text evidence="1 3">Belongs to the UreD family.</text>
</comment>
<dbReference type="HAMAP" id="MF_01384">
    <property type="entry name" value="UreD"/>
    <property type="match status" value="1"/>
</dbReference>
<feature type="region of interest" description="Disordered" evidence="4">
    <location>
        <begin position="1"/>
        <end position="36"/>
    </location>
</feature>
<gene>
    <name evidence="3" type="primary">ureD</name>
    <name evidence="5" type="ORF">SAMN04488515_1944</name>
</gene>
<evidence type="ECO:0000313" key="5">
    <source>
        <dbReference type="EMBL" id="SEW26869.1"/>
    </source>
</evidence>
<dbReference type="InterPro" id="IPR002669">
    <property type="entry name" value="UreD"/>
</dbReference>
<protein>
    <recommendedName>
        <fullName evidence="3">Urease accessory protein UreD</fullName>
    </recommendedName>
</protein>
<dbReference type="AlphaFoldDB" id="A0A1I0QIS7"/>
<reference evidence="5 6" key="1">
    <citation type="submission" date="2016-10" db="EMBL/GenBank/DDBJ databases">
        <authorList>
            <person name="de Groot N.N."/>
        </authorList>
    </citation>
    <scope>NUCLEOTIDE SEQUENCE [LARGE SCALE GENOMIC DNA]</scope>
    <source>
        <strain evidence="5 6">DSM 17925</strain>
    </source>
</reference>
<comment type="subcellular location">
    <subcellularLocation>
        <location evidence="3">Cytoplasm</location>
    </subcellularLocation>
</comment>
<name>A0A1I0QIS7_9RHOB</name>
<evidence type="ECO:0000256" key="2">
    <source>
        <dbReference type="ARBA" id="ARBA00023186"/>
    </source>
</evidence>
<accession>A0A1I0QIS7</accession>
<keyword evidence="3" id="KW-0996">Nickel insertion</keyword>
<keyword evidence="3" id="KW-0963">Cytoplasm</keyword>
<evidence type="ECO:0000313" key="6">
    <source>
        <dbReference type="Proteomes" id="UP000199167"/>
    </source>
</evidence>
<dbReference type="STRING" id="364200.SAMN04488515_1944"/>
<evidence type="ECO:0000256" key="3">
    <source>
        <dbReference type="HAMAP-Rule" id="MF_01384"/>
    </source>
</evidence>
<dbReference type="GO" id="GO:0016151">
    <property type="term" value="F:nickel cation binding"/>
    <property type="evidence" value="ECO:0007669"/>
    <property type="project" value="UniProtKB-UniRule"/>
</dbReference>
<evidence type="ECO:0000256" key="4">
    <source>
        <dbReference type="SAM" id="MobiDB-lite"/>
    </source>
</evidence>
<dbReference type="Proteomes" id="UP000199167">
    <property type="component" value="Unassembled WGS sequence"/>
</dbReference>
<organism evidence="5 6">
    <name type="scientific">Cognatiyoonia koreensis</name>
    <dbReference type="NCBI Taxonomy" id="364200"/>
    <lineage>
        <taxon>Bacteria</taxon>
        <taxon>Pseudomonadati</taxon>
        <taxon>Pseudomonadota</taxon>
        <taxon>Alphaproteobacteria</taxon>
        <taxon>Rhodobacterales</taxon>
        <taxon>Paracoccaceae</taxon>
        <taxon>Cognatiyoonia</taxon>
    </lineage>
</organism>
<dbReference type="PANTHER" id="PTHR33643">
    <property type="entry name" value="UREASE ACCESSORY PROTEIN D"/>
    <property type="match status" value="1"/>
</dbReference>
<sequence length="290" mass="30686">MSGRSVQAETPINIQTDTRVPQSLSPQPRARGDVSVSAKTRNGRTVLDGLRQSGSLKLLFPRVYGPALQGVLINTAGGVTGGDRFNVKVDVPFGAHLTLTTQAAERAYRAQSGETGQVQGRIRVADGGRLDWLPQETIVFDGAAMRRRLDISLSGTARLLMCEPLIFGRAAMGETVRSGRFHDRISIIRDGIPVFCDAIALTGDITAHLAKATIAGGAGAMATLVYVAPDAESHLPTLRDGLGATAGASLLAPDVLVMRVLAPDGFLLRKTLCPILTALSGTTLPRPWMI</sequence>